<dbReference type="AlphaFoldDB" id="A0A024GRT8"/>
<name>A0A024GRT8_9STRA</name>
<reference evidence="1 2" key="1">
    <citation type="submission" date="2012-05" db="EMBL/GenBank/DDBJ databases">
        <title>Recombination and specialization in a pathogen metapopulation.</title>
        <authorList>
            <person name="Gardiner A."/>
            <person name="Kemen E."/>
            <person name="Schultz-Larsen T."/>
            <person name="MacLean D."/>
            <person name="Van Oosterhout C."/>
            <person name="Jones J.D.G."/>
        </authorList>
    </citation>
    <scope>NUCLEOTIDE SEQUENCE [LARGE SCALE GENOMIC DNA]</scope>
    <source>
        <strain evidence="1 2">Ac Nc2</strain>
    </source>
</reference>
<evidence type="ECO:0000313" key="1">
    <source>
        <dbReference type="EMBL" id="CCI49635.1"/>
    </source>
</evidence>
<organism evidence="1 2">
    <name type="scientific">Albugo candida</name>
    <dbReference type="NCBI Taxonomy" id="65357"/>
    <lineage>
        <taxon>Eukaryota</taxon>
        <taxon>Sar</taxon>
        <taxon>Stramenopiles</taxon>
        <taxon>Oomycota</taxon>
        <taxon>Peronosporomycetes</taxon>
        <taxon>Albuginales</taxon>
        <taxon>Albuginaceae</taxon>
        <taxon>Albugo</taxon>
    </lineage>
</organism>
<evidence type="ECO:0000313" key="2">
    <source>
        <dbReference type="Proteomes" id="UP000053237"/>
    </source>
</evidence>
<gene>
    <name evidence="1" type="ORF">BN9_109960</name>
</gene>
<proteinExistence type="predicted"/>
<dbReference type="Proteomes" id="UP000053237">
    <property type="component" value="Unassembled WGS sequence"/>
</dbReference>
<keyword evidence="2" id="KW-1185">Reference proteome</keyword>
<sequence length="216" mass="25054">MFCYQCKISEFECIQTTCCIIMLFLLHPLLCQISNLNAIECGLLLLLPFLSKQYLFCPFSIQVIVSLRLCDSYFIPTNFRLLNRTFYVEVAHETHESLSNDSLIKTTIIYCALKMQHGLGQHSILEKVSKYVDLDIYQTFLQGIFVLWSATSCVKNEGRSAYFEWLLQLTVVDALARYRTQDTKYHSALFTRVFKSCEFWSKTIPDTVKMNLSIVT</sequence>
<dbReference type="EMBL" id="CAIX01000319">
    <property type="protein sequence ID" value="CCI49635.1"/>
    <property type="molecule type" value="Genomic_DNA"/>
</dbReference>
<accession>A0A024GRT8</accession>
<comment type="caution">
    <text evidence="1">The sequence shown here is derived from an EMBL/GenBank/DDBJ whole genome shotgun (WGS) entry which is preliminary data.</text>
</comment>
<protein>
    <submittedName>
        <fullName evidence="1">Uncharacterized protein</fullName>
    </submittedName>
</protein>
<dbReference type="InParanoid" id="A0A024GRT8"/>